<evidence type="ECO:0000313" key="4">
    <source>
        <dbReference type="Proteomes" id="UP000525652"/>
    </source>
</evidence>
<dbReference type="PANTHER" id="PTHR36445">
    <property type="entry name" value="GTP CYCLOHYDROLASE MPTA"/>
    <property type="match status" value="1"/>
</dbReference>
<accession>A0A7X1E384</accession>
<keyword evidence="4" id="KW-1185">Reference proteome</keyword>
<proteinExistence type="predicted"/>
<keyword evidence="1 3" id="KW-0378">Hydrolase</keyword>
<protein>
    <submittedName>
        <fullName evidence="3">GTP cyclohydrolase I FolE2</fullName>
    </submittedName>
</protein>
<evidence type="ECO:0000313" key="3">
    <source>
        <dbReference type="EMBL" id="MBC2601220.1"/>
    </source>
</evidence>
<dbReference type="RefSeq" id="WP_185691944.1">
    <property type="nucleotide sequence ID" value="NZ_JACHVA010000047.1"/>
</dbReference>
<dbReference type="NCBIfam" id="NF010200">
    <property type="entry name" value="PRK13674.1-1"/>
    <property type="match status" value="1"/>
</dbReference>
<dbReference type="Gene3D" id="3.10.270.10">
    <property type="entry name" value="Urate Oxidase"/>
    <property type="match status" value="1"/>
</dbReference>
<reference evidence="3 4" key="1">
    <citation type="submission" date="2020-07" db="EMBL/GenBank/DDBJ databases">
        <authorList>
            <person name="Feng X."/>
        </authorList>
    </citation>
    <scope>NUCLEOTIDE SEQUENCE [LARGE SCALE GENOMIC DNA]</scope>
    <source>
        <strain evidence="3 4">JCM14086</strain>
    </source>
</reference>
<feature type="region of interest" description="Disordered" evidence="2">
    <location>
        <begin position="1"/>
        <end position="24"/>
    </location>
</feature>
<dbReference type="Proteomes" id="UP000525652">
    <property type="component" value="Unassembled WGS sequence"/>
</dbReference>
<evidence type="ECO:0000256" key="2">
    <source>
        <dbReference type="SAM" id="MobiDB-lite"/>
    </source>
</evidence>
<dbReference type="PANTHER" id="PTHR36445:SF1">
    <property type="entry name" value="GTP CYCLOHYDROLASE MPTA"/>
    <property type="match status" value="1"/>
</dbReference>
<comment type="caution">
    <text evidence="3">The sequence shown here is derived from an EMBL/GenBank/DDBJ whole genome shotgun (WGS) entry which is preliminary data.</text>
</comment>
<organism evidence="3 4">
    <name type="scientific">Puniceicoccus vermicola</name>
    <dbReference type="NCBI Taxonomy" id="388746"/>
    <lineage>
        <taxon>Bacteria</taxon>
        <taxon>Pseudomonadati</taxon>
        <taxon>Verrucomicrobiota</taxon>
        <taxon>Opitutia</taxon>
        <taxon>Puniceicoccales</taxon>
        <taxon>Puniceicoccaceae</taxon>
        <taxon>Puniceicoccus</taxon>
    </lineage>
</organism>
<dbReference type="GO" id="GO:0003934">
    <property type="term" value="F:GTP cyclohydrolase I activity"/>
    <property type="evidence" value="ECO:0007669"/>
    <property type="project" value="InterPro"/>
</dbReference>
<dbReference type="InterPro" id="IPR003801">
    <property type="entry name" value="GTP_cyclohydrolase_FolE2/MptA"/>
</dbReference>
<dbReference type="AlphaFoldDB" id="A0A7X1E384"/>
<gene>
    <name evidence="3" type="ORF">H5P30_05465</name>
</gene>
<sequence>MSSSDASSTGTEPKPQMGFDPSFRPAQEYVQGLPDTQNLRATEIQGARVAIQEVGSSNFRLPLRFRMDDGSITTLEASIFGGVSLNADRKGINMSRIIRVFYEHREEVVDFGMIRRVLEDYQKKLDSESARLRISFSMPTLQSSLRSGLEGYQYYDVVMEGRISGQGVYTRMLQIGFVYSSACPCSSDLSEHARETRGVFAIPHSQRSRARIRAVPSEDDTITPEGLVKVCQEALSTETQSMVRRLDEQAFAELNGAYQKFVEDAARLVYAALDEVPGIAAFAVSCSHLESLHSHDAVATIAKGLSTDLSGGMDNYGELIC</sequence>
<feature type="compositionally biased region" description="Polar residues" evidence="2">
    <location>
        <begin position="1"/>
        <end position="11"/>
    </location>
</feature>
<name>A0A7X1E384_9BACT</name>
<dbReference type="Pfam" id="PF02649">
    <property type="entry name" value="GCHY-1"/>
    <property type="match status" value="1"/>
</dbReference>
<evidence type="ECO:0000256" key="1">
    <source>
        <dbReference type="ARBA" id="ARBA00022801"/>
    </source>
</evidence>
<dbReference type="EMBL" id="JACHVA010000047">
    <property type="protein sequence ID" value="MBC2601220.1"/>
    <property type="molecule type" value="Genomic_DNA"/>
</dbReference>